<keyword evidence="8 10" id="KW-0594">Phospholipid biosynthesis</keyword>
<gene>
    <name evidence="10 11" type="primary">plsY</name>
    <name evidence="11" type="ORF">EF096_03705</name>
</gene>
<comment type="subunit">
    <text evidence="10">Probably interacts with PlsX.</text>
</comment>
<accession>A0ABX9XKN0</accession>
<evidence type="ECO:0000256" key="8">
    <source>
        <dbReference type="ARBA" id="ARBA00023209"/>
    </source>
</evidence>
<keyword evidence="4 10" id="KW-0812">Transmembrane</keyword>
<comment type="similarity">
    <text evidence="10">Belongs to the PlsY family.</text>
</comment>
<dbReference type="EMBL" id="RKKU01000003">
    <property type="protein sequence ID" value="ROZ87369.1"/>
    <property type="molecule type" value="Genomic_DNA"/>
</dbReference>
<sequence length="194" mass="20973">MPANLLLWSCIAYLLGSVSFAVLISRLRHLPDPRRLGSGNPGASNMLRLGNRSLALATLIGDLGKGLLAVWLARHAELSLAYQGWVGLAAVCGHVLPIFHRLQGGKGVATAAGVMLILAWPAALLAALVWLLAFYWQRMASLASLLASLSLLPWLAWQAPQLLIPVALMVSLILLRHRVNIGRLINGQETRFKP</sequence>
<evidence type="ECO:0000256" key="9">
    <source>
        <dbReference type="ARBA" id="ARBA00023264"/>
    </source>
</evidence>
<keyword evidence="11" id="KW-0012">Acyltransferase</keyword>
<name>A0ABX9XKN0_9PSED</name>
<evidence type="ECO:0000256" key="5">
    <source>
        <dbReference type="ARBA" id="ARBA00022989"/>
    </source>
</evidence>
<keyword evidence="3 10" id="KW-0808">Transferase</keyword>
<dbReference type="RefSeq" id="WP_123888504.1">
    <property type="nucleotide sequence ID" value="NZ_RKKU01000003.1"/>
</dbReference>
<evidence type="ECO:0000256" key="1">
    <source>
        <dbReference type="ARBA" id="ARBA00022475"/>
    </source>
</evidence>
<evidence type="ECO:0000313" key="11">
    <source>
        <dbReference type="EMBL" id="ROZ87369.1"/>
    </source>
</evidence>
<dbReference type="Pfam" id="PF02660">
    <property type="entry name" value="G3P_acyltransf"/>
    <property type="match status" value="1"/>
</dbReference>
<keyword evidence="7 10" id="KW-0472">Membrane</keyword>
<keyword evidence="9 10" id="KW-1208">Phospholipid metabolism</keyword>
<keyword evidence="5 10" id="KW-1133">Transmembrane helix</keyword>
<evidence type="ECO:0000313" key="12">
    <source>
        <dbReference type="Proteomes" id="UP000275199"/>
    </source>
</evidence>
<comment type="pathway">
    <text evidence="10">Lipid metabolism; phospholipid metabolism.</text>
</comment>
<feature type="transmembrane region" description="Helical" evidence="10">
    <location>
        <begin position="80"/>
        <end position="99"/>
    </location>
</feature>
<keyword evidence="12" id="KW-1185">Reference proteome</keyword>
<proteinExistence type="inferred from homology"/>
<comment type="function">
    <text evidence="10">Catalyzes the transfer of an acyl group from acyl-phosphate (acyl-PO(4)) to glycerol-3-phosphate (G3P) to form lysophosphatidic acid (LPA). This enzyme utilizes acyl-phosphate as fatty acyl donor, but not acyl-CoA or acyl-ACP.</text>
</comment>
<dbReference type="EC" id="2.3.1.275" evidence="10"/>
<keyword evidence="6 10" id="KW-0443">Lipid metabolism</keyword>
<evidence type="ECO:0000256" key="10">
    <source>
        <dbReference type="HAMAP-Rule" id="MF_01043"/>
    </source>
</evidence>
<dbReference type="HAMAP" id="MF_01043">
    <property type="entry name" value="PlsY"/>
    <property type="match status" value="1"/>
</dbReference>
<feature type="transmembrane region" description="Helical" evidence="10">
    <location>
        <begin position="54"/>
        <end position="74"/>
    </location>
</feature>
<dbReference type="SMART" id="SM01207">
    <property type="entry name" value="G3P_acyltransf"/>
    <property type="match status" value="1"/>
</dbReference>
<keyword evidence="1 10" id="KW-1003">Cell membrane</keyword>
<dbReference type="GO" id="GO:0004366">
    <property type="term" value="F:glycerol-3-phosphate O-acyltransferase activity"/>
    <property type="evidence" value="ECO:0007669"/>
    <property type="project" value="UniProtKB-EC"/>
</dbReference>
<evidence type="ECO:0000256" key="6">
    <source>
        <dbReference type="ARBA" id="ARBA00023098"/>
    </source>
</evidence>
<evidence type="ECO:0000256" key="4">
    <source>
        <dbReference type="ARBA" id="ARBA00022692"/>
    </source>
</evidence>
<dbReference type="Proteomes" id="UP000275199">
    <property type="component" value="Unassembled WGS sequence"/>
</dbReference>
<protein>
    <recommendedName>
        <fullName evidence="10">Glycerol-3-phosphate acyltransferase</fullName>
    </recommendedName>
    <alternativeName>
        <fullName evidence="10">Acyl-PO4 G3P acyltransferase</fullName>
    </alternativeName>
    <alternativeName>
        <fullName evidence="10">Acyl-phosphate--glycerol-3-phosphate acyltransferase</fullName>
    </alternativeName>
    <alternativeName>
        <fullName evidence="10">G3P acyltransferase</fullName>
        <shortName evidence="10">GPAT</shortName>
        <ecNumber evidence="10">2.3.1.275</ecNumber>
    </alternativeName>
    <alternativeName>
        <fullName evidence="10">Lysophosphatidic acid synthase</fullName>
        <shortName evidence="10">LPA synthase</shortName>
    </alternativeName>
</protein>
<comment type="caution">
    <text evidence="11">The sequence shown here is derived from an EMBL/GenBank/DDBJ whole genome shotgun (WGS) entry which is preliminary data.</text>
</comment>
<evidence type="ECO:0000256" key="7">
    <source>
        <dbReference type="ARBA" id="ARBA00023136"/>
    </source>
</evidence>
<feature type="transmembrane region" description="Helical" evidence="10">
    <location>
        <begin position="111"/>
        <end position="135"/>
    </location>
</feature>
<feature type="transmembrane region" description="Helical" evidence="10">
    <location>
        <begin position="6"/>
        <end position="25"/>
    </location>
</feature>
<comment type="catalytic activity">
    <reaction evidence="10">
        <text>an acyl phosphate + sn-glycerol 3-phosphate = a 1-acyl-sn-glycero-3-phosphate + phosphate</text>
        <dbReference type="Rhea" id="RHEA:34075"/>
        <dbReference type="ChEBI" id="CHEBI:43474"/>
        <dbReference type="ChEBI" id="CHEBI:57597"/>
        <dbReference type="ChEBI" id="CHEBI:57970"/>
        <dbReference type="ChEBI" id="CHEBI:59918"/>
        <dbReference type="EC" id="2.3.1.275"/>
    </reaction>
</comment>
<organism evidence="11 12">
    <name type="scientific">Pseudomonas neustonica</name>
    <dbReference type="NCBI Taxonomy" id="2487346"/>
    <lineage>
        <taxon>Bacteria</taxon>
        <taxon>Pseudomonadati</taxon>
        <taxon>Pseudomonadota</taxon>
        <taxon>Gammaproteobacteria</taxon>
        <taxon>Pseudomonadales</taxon>
        <taxon>Pseudomonadaceae</taxon>
        <taxon>Pseudomonas</taxon>
    </lineage>
</organism>
<reference evidence="11 12" key="1">
    <citation type="submission" date="2018-11" db="EMBL/GenBank/DDBJ databases">
        <authorList>
            <person name="Jang G.I."/>
            <person name="Hwang C.Y."/>
        </authorList>
    </citation>
    <scope>NUCLEOTIDE SEQUENCE [LARGE SCALE GENOMIC DNA]</scope>
    <source>
        <strain evidence="11 12">SSM26</strain>
    </source>
</reference>
<dbReference type="NCBIfam" id="TIGR00023">
    <property type="entry name" value="glycerol-3-phosphate 1-O-acyltransferase PlsY"/>
    <property type="match status" value="1"/>
</dbReference>
<evidence type="ECO:0000256" key="3">
    <source>
        <dbReference type="ARBA" id="ARBA00022679"/>
    </source>
</evidence>
<dbReference type="PANTHER" id="PTHR30309">
    <property type="entry name" value="INNER MEMBRANE PROTEIN YGIH"/>
    <property type="match status" value="1"/>
</dbReference>
<dbReference type="InterPro" id="IPR003811">
    <property type="entry name" value="G3P_acylTferase_PlsY"/>
</dbReference>
<feature type="transmembrane region" description="Helical" evidence="10">
    <location>
        <begin position="155"/>
        <end position="175"/>
    </location>
</feature>
<dbReference type="PANTHER" id="PTHR30309:SF0">
    <property type="entry name" value="GLYCEROL-3-PHOSPHATE ACYLTRANSFERASE-RELATED"/>
    <property type="match status" value="1"/>
</dbReference>
<evidence type="ECO:0000256" key="2">
    <source>
        <dbReference type="ARBA" id="ARBA00022516"/>
    </source>
</evidence>
<comment type="subcellular location">
    <subcellularLocation>
        <location evidence="10">Cell membrane</location>
        <topology evidence="10">Multi-pass membrane protein</topology>
    </subcellularLocation>
</comment>
<keyword evidence="2 10" id="KW-0444">Lipid biosynthesis</keyword>